<dbReference type="InterPro" id="IPR029058">
    <property type="entry name" value="AB_hydrolase_fold"/>
</dbReference>
<keyword evidence="2" id="KW-0378">Hydrolase</keyword>
<protein>
    <submittedName>
        <fullName evidence="4">Acyl protein thioesterase family</fullName>
    </submittedName>
</protein>
<evidence type="ECO:0000256" key="1">
    <source>
        <dbReference type="ARBA" id="ARBA00006499"/>
    </source>
</evidence>
<dbReference type="InterPro" id="IPR050565">
    <property type="entry name" value="LYPA1-2/EST-like"/>
</dbReference>
<comment type="similarity">
    <text evidence="1">Belongs to the AB hydrolase superfamily. AB hydrolase 2 family.</text>
</comment>
<comment type="caution">
    <text evidence="4">The sequence shown here is derived from an EMBL/GenBank/DDBJ whole genome shotgun (WGS) entry which is preliminary data.</text>
</comment>
<gene>
    <name evidence="4" type="ORF">M0812_26604</name>
</gene>
<dbReference type="EMBL" id="JANTQA010000063">
    <property type="protein sequence ID" value="KAJ3427027.1"/>
    <property type="molecule type" value="Genomic_DNA"/>
</dbReference>
<dbReference type="Gene3D" id="3.40.50.1820">
    <property type="entry name" value="alpha/beta hydrolase"/>
    <property type="match status" value="1"/>
</dbReference>
<evidence type="ECO:0000313" key="5">
    <source>
        <dbReference type="Proteomes" id="UP001146793"/>
    </source>
</evidence>
<sequence>MATIKKPIIIEPKEAHKFTIFLLHGLGDNGRSYLDVAQFLQKSFPNARFVLPTAPVIPVTLNMGMRMNAWYDIEKLSGEPDENPKYLEEITTNLLQLVEKEANNFPENVEPKIVLAGFSQGAAISFFSAMRRTNIKIECVVMMSGYLLKPKNVENDIRDVNKKTPIFMGHGTSDQVLLYDWSQQSYKQMIKLGFEIEYHTYTNMQHSISMIELADVREFLLKHLKAENN</sequence>
<dbReference type="Proteomes" id="UP001146793">
    <property type="component" value="Unassembled WGS sequence"/>
</dbReference>
<dbReference type="GO" id="GO:0005737">
    <property type="term" value="C:cytoplasm"/>
    <property type="evidence" value="ECO:0007669"/>
    <property type="project" value="TreeGrafter"/>
</dbReference>
<name>A0AAV7YEK5_9EUKA</name>
<feature type="domain" description="Phospholipase/carboxylesterase/thioesterase" evidence="3">
    <location>
        <begin position="7"/>
        <end position="223"/>
    </location>
</feature>
<dbReference type="GO" id="GO:0052689">
    <property type="term" value="F:carboxylic ester hydrolase activity"/>
    <property type="evidence" value="ECO:0007669"/>
    <property type="project" value="TreeGrafter"/>
</dbReference>
<dbReference type="AlphaFoldDB" id="A0AAV7YEK5"/>
<dbReference type="SUPFAM" id="SSF53474">
    <property type="entry name" value="alpha/beta-Hydrolases"/>
    <property type="match status" value="1"/>
</dbReference>
<proteinExistence type="inferred from homology"/>
<dbReference type="GO" id="GO:0008474">
    <property type="term" value="F:palmitoyl-(protein) hydrolase activity"/>
    <property type="evidence" value="ECO:0007669"/>
    <property type="project" value="TreeGrafter"/>
</dbReference>
<organism evidence="4 5">
    <name type="scientific">Anaeramoeba flamelloides</name>
    <dbReference type="NCBI Taxonomy" id="1746091"/>
    <lineage>
        <taxon>Eukaryota</taxon>
        <taxon>Metamonada</taxon>
        <taxon>Anaeramoebidae</taxon>
        <taxon>Anaeramoeba</taxon>
    </lineage>
</organism>
<accession>A0AAV7YEK5</accession>
<evidence type="ECO:0000256" key="2">
    <source>
        <dbReference type="ARBA" id="ARBA00022801"/>
    </source>
</evidence>
<dbReference type="PANTHER" id="PTHR10655:SF17">
    <property type="entry name" value="LYSOPHOSPHOLIPASE-LIKE PROTEIN 1"/>
    <property type="match status" value="1"/>
</dbReference>
<dbReference type="InterPro" id="IPR003140">
    <property type="entry name" value="PLipase/COase/thioEstase"/>
</dbReference>
<evidence type="ECO:0000313" key="4">
    <source>
        <dbReference type="EMBL" id="KAJ3427027.1"/>
    </source>
</evidence>
<evidence type="ECO:0000259" key="3">
    <source>
        <dbReference type="Pfam" id="PF02230"/>
    </source>
</evidence>
<dbReference type="Pfam" id="PF02230">
    <property type="entry name" value="Abhydrolase_2"/>
    <property type="match status" value="1"/>
</dbReference>
<reference evidence="4" key="1">
    <citation type="submission" date="2022-08" db="EMBL/GenBank/DDBJ databases">
        <title>Novel sulphate-reducing endosymbionts in the free-living metamonad Anaeramoeba.</title>
        <authorList>
            <person name="Jerlstrom-Hultqvist J."/>
            <person name="Cepicka I."/>
            <person name="Gallot-Lavallee L."/>
            <person name="Salas-Leiva D."/>
            <person name="Curtis B.A."/>
            <person name="Zahonova K."/>
            <person name="Pipaliya S."/>
            <person name="Dacks J."/>
            <person name="Roger A.J."/>
        </authorList>
    </citation>
    <scope>NUCLEOTIDE SEQUENCE</scope>
    <source>
        <strain evidence="4">Busselton2</strain>
    </source>
</reference>
<dbReference type="PANTHER" id="PTHR10655">
    <property type="entry name" value="LYSOPHOSPHOLIPASE-RELATED"/>
    <property type="match status" value="1"/>
</dbReference>